<name>A0A2P2NCC9_RHIMU</name>
<dbReference type="AlphaFoldDB" id="A0A2P2NCC9"/>
<reference evidence="2" key="1">
    <citation type="submission" date="2018-02" db="EMBL/GenBank/DDBJ databases">
        <title>Rhizophora mucronata_Transcriptome.</title>
        <authorList>
            <person name="Meera S.P."/>
            <person name="Sreeshan A."/>
            <person name="Augustine A."/>
        </authorList>
    </citation>
    <scope>NUCLEOTIDE SEQUENCE</scope>
    <source>
        <tissue evidence="2">Leaf</tissue>
    </source>
</reference>
<feature type="compositionally biased region" description="Polar residues" evidence="1">
    <location>
        <begin position="1"/>
        <end position="11"/>
    </location>
</feature>
<evidence type="ECO:0000313" key="2">
    <source>
        <dbReference type="EMBL" id="MBX40131.1"/>
    </source>
</evidence>
<proteinExistence type="predicted"/>
<protein>
    <submittedName>
        <fullName evidence="2">Uncharacterized protein</fullName>
    </submittedName>
</protein>
<organism evidence="2">
    <name type="scientific">Rhizophora mucronata</name>
    <name type="common">Asiatic mangrove</name>
    <dbReference type="NCBI Taxonomy" id="61149"/>
    <lineage>
        <taxon>Eukaryota</taxon>
        <taxon>Viridiplantae</taxon>
        <taxon>Streptophyta</taxon>
        <taxon>Embryophyta</taxon>
        <taxon>Tracheophyta</taxon>
        <taxon>Spermatophyta</taxon>
        <taxon>Magnoliopsida</taxon>
        <taxon>eudicotyledons</taxon>
        <taxon>Gunneridae</taxon>
        <taxon>Pentapetalae</taxon>
        <taxon>rosids</taxon>
        <taxon>fabids</taxon>
        <taxon>Malpighiales</taxon>
        <taxon>Rhizophoraceae</taxon>
        <taxon>Rhizophora</taxon>
    </lineage>
</organism>
<dbReference type="EMBL" id="GGEC01059647">
    <property type="protein sequence ID" value="MBX40131.1"/>
    <property type="molecule type" value="Transcribed_RNA"/>
</dbReference>
<evidence type="ECO:0000256" key="1">
    <source>
        <dbReference type="SAM" id="MobiDB-lite"/>
    </source>
</evidence>
<sequence>MAIREQTNIDMKSNEETLMDE</sequence>
<feature type="region of interest" description="Disordered" evidence="1">
    <location>
        <begin position="1"/>
        <end position="21"/>
    </location>
</feature>
<accession>A0A2P2NCC9</accession>